<dbReference type="PROSITE" id="PS50005">
    <property type="entry name" value="TPR"/>
    <property type="match status" value="1"/>
</dbReference>
<proteinExistence type="predicted"/>
<sequence length="512" mass="56133">MSHDPSAQVVALGDALLDLTRGTLIRGGRFVPLRSKSFRVLCELARKSGRVVTKEELFDAVWPGITVTEDSLTQAVRDIRRSLGDDGQRLLRTVARRGFILCPDSPADPAPPPYAPPTEPRPRIAVLPLIDRTGDPHWAPLVEGLAEEVTNGLARFRNLTVVARHSAFAAAREGWPLAEIGRRLHARYVVDGTARLSDGHVRLTLALNDPASGEVLWGDSFDAGETGWRGLRDLAPQRIVARLFTSVEEAGYRSSLRQGTHDLTAFEHLAHGKALFRRFEPGVNERALRHFAAAIAADPSLGVAQSYHALADLALHDYALAPLAVKQRAKDRAMQGVEISPDESRCRSILGYCHAQLAEFDAAEREASRAMELNPCDADAVFGLAIVLVWRGDSETALAWIDRAKDMNPLWPAYYDTLHSEALLFAGRYEDAARAFRRLPHLSAAQEMRLAATLALAGDLDPARHHAARARAAKPDWDFVGKAREALANRAGRDLDHLVRGIELALALVDDP</sequence>
<dbReference type="SUPFAM" id="SSF46894">
    <property type="entry name" value="C-terminal effector domain of the bipartite response regulators"/>
    <property type="match status" value="1"/>
</dbReference>
<dbReference type="SUPFAM" id="SSF48452">
    <property type="entry name" value="TPR-like"/>
    <property type="match status" value="1"/>
</dbReference>
<gene>
    <name evidence="5" type="ORF">AVDCRST_MAG15-1475</name>
</gene>
<evidence type="ECO:0000313" key="5">
    <source>
        <dbReference type="EMBL" id="CAA9409020.1"/>
    </source>
</evidence>
<dbReference type="Gene3D" id="1.25.40.10">
    <property type="entry name" value="Tetratricopeptide repeat domain"/>
    <property type="match status" value="1"/>
</dbReference>
<evidence type="ECO:0000259" key="4">
    <source>
        <dbReference type="PROSITE" id="PS51755"/>
    </source>
</evidence>
<dbReference type="InterPro" id="IPR011990">
    <property type="entry name" value="TPR-like_helical_dom_sf"/>
</dbReference>
<dbReference type="PROSITE" id="PS51755">
    <property type="entry name" value="OMPR_PHOB"/>
    <property type="match status" value="1"/>
</dbReference>
<feature type="domain" description="OmpR/PhoB-type" evidence="4">
    <location>
        <begin position="7"/>
        <end position="103"/>
    </location>
</feature>
<keyword evidence="2" id="KW-0802">TPR repeat</keyword>
<organism evidence="5">
    <name type="scientific">uncultured Rubellimicrobium sp</name>
    <dbReference type="NCBI Taxonomy" id="543078"/>
    <lineage>
        <taxon>Bacteria</taxon>
        <taxon>Pseudomonadati</taxon>
        <taxon>Pseudomonadota</taxon>
        <taxon>Alphaproteobacteria</taxon>
        <taxon>Rhodobacterales</taxon>
        <taxon>Roseobacteraceae</taxon>
        <taxon>Rubellimicrobium</taxon>
        <taxon>environmental samples</taxon>
    </lineage>
</organism>
<accession>A0A6J4PEY3</accession>
<dbReference type="GO" id="GO:0003677">
    <property type="term" value="F:DNA binding"/>
    <property type="evidence" value="ECO:0007669"/>
    <property type="project" value="UniProtKB-UniRule"/>
</dbReference>
<name>A0A6J4PEY3_9RHOB</name>
<dbReference type="EC" id="4.6.1.1" evidence="5"/>
<dbReference type="GO" id="GO:0006355">
    <property type="term" value="P:regulation of DNA-templated transcription"/>
    <property type="evidence" value="ECO:0007669"/>
    <property type="project" value="InterPro"/>
</dbReference>
<feature type="repeat" description="TPR" evidence="2">
    <location>
        <begin position="344"/>
        <end position="377"/>
    </location>
</feature>
<dbReference type="SMART" id="SM00862">
    <property type="entry name" value="Trans_reg_C"/>
    <property type="match status" value="1"/>
</dbReference>
<dbReference type="InterPro" id="IPR016032">
    <property type="entry name" value="Sig_transdc_resp-reg_C-effctor"/>
</dbReference>
<dbReference type="Pfam" id="PF00486">
    <property type="entry name" value="Trans_reg_C"/>
    <property type="match status" value="1"/>
</dbReference>
<keyword evidence="5" id="KW-0456">Lyase</keyword>
<dbReference type="EMBL" id="CADCUU010000211">
    <property type="protein sequence ID" value="CAA9409020.1"/>
    <property type="molecule type" value="Genomic_DNA"/>
</dbReference>
<dbReference type="InterPro" id="IPR036388">
    <property type="entry name" value="WH-like_DNA-bd_sf"/>
</dbReference>
<dbReference type="InterPro" id="IPR019734">
    <property type="entry name" value="TPR_rpt"/>
</dbReference>
<dbReference type="Gene3D" id="1.10.10.10">
    <property type="entry name" value="Winged helix-like DNA-binding domain superfamily/Winged helix DNA-binding domain"/>
    <property type="match status" value="1"/>
</dbReference>
<evidence type="ECO:0000256" key="1">
    <source>
        <dbReference type="ARBA" id="ARBA00023125"/>
    </source>
</evidence>
<dbReference type="AlphaFoldDB" id="A0A6J4PEY3"/>
<keyword evidence="1 3" id="KW-0238">DNA-binding</keyword>
<dbReference type="InterPro" id="IPR001867">
    <property type="entry name" value="OmpR/PhoB-type_DNA-bd"/>
</dbReference>
<evidence type="ECO:0000256" key="2">
    <source>
        <dbReference type="PROSITE-ProRule" id="PRU00339"/>
    </source>
</evidence>
<evidence type="ECO:0000256" key="3">
    <source>
        <dbReference type="PROSITE-ProRule" id="PRU01091"/>
    </source>
</evidence>
<dbReference type="GO" id="GO:0004016">
    <property type="term" value="F:adenylate cyclase activity"/>
    <property type="evidence" value="ECO:0007669"/>
    <property type="project" value="UniProtKB-EC"/>
</dbReference>
<reference evidence="5" key="1">
    <citation type="submission" date="2020-02" db="EMBL/GenBank/DDBJ databases">
        <authorList>
            <person name="Meier V. D."/>
        </authorList>
    </citation>
    <scope>NUCLEOTIDE SEQUENCE</scope>
    <source>
        <strain evidence="5">AVDCRST_MAG15</strain>
    </source>
</reference>
<feature type="DNA-binding region" description="OmpR/PhoB-type" evidence="3">
    <location>
        <begin position="7"/>
        <end position="103"/>
    </location>
</feature>
<dbReference type="CDD" id="cd00383">
    <property type="entry name" value="trans_reg_C"/>
    <property type="match status" value="1"/>
</dbReference>
<protein>
    <submittedName>
        <fullName evidence="5">Adenylate cyclase</fullName>
        <ecNumber evidence="5">4.6.1.1</ecNumber>
    </submittedName>
</protein>
<dbReference type="GO" id="GO:0000160">
    <property type="term" value="P:phosphorelay signal transduction system"/>
    <property type="evidence" value="ECO:0007669"/>
    <property type="project" value="InterPro"/>
</dbReference>